<dbReference type="GO" id="GO:0005096">
    <property type="term" value="F:GTPase activator activity"/>
    <property type="evidence" value="ECO:0007669"/>
    <property type="project" value="TreeGrafter"/>
</dbReference>
<dbReference type="SUPFAM" id="SSF48350">
    <property type="entry name" value="GTPase activation domain, GAP"/>
    <property type="match status" value="1"/>
</dbReference>
<dbReference type="OrthoDB" id="19923at2759"/>
<dbReference type="CDD" id="cd00159">
    <property type="entry name" value="RhoGAP"/>
    <property type="match status" value="1"/>
</dbReference>
<dbReference type="InParanoid" id="A0A078A7Q8"/>
<dbReference type="SMART" id="SM00324">
    <property type="entry name" value="RhoGAP"/>
    <property type="match status" value="1"/>
</dbReference>
<organism evidence="3 4">
    <name type="scientific">Stylonychia lemnae</name>
    <name type="common">Ciliate</name>
    <dbReference type="NCBI Taxonomy" id="5949"/>
    <lineage>
        <taxon>Eukaryota</taxon>
        <taxon>Sar</taxon>
        <taxon>Alveolata</taxon>
        <taxon>Ciliophora</taxon>
        <taxon>Intramacronucleata</taxon>
        <taxon>Spirotrichea</taxon>
        <taxon>Stichotrichia</taxon>
        <taxon>Sporadotrichida</taxon>
        <taxon>Oxytrichidae</taxon>
        <taxon>Stylonychinae</taxon>
        <taxon>Stylonychia</taxon>
    </lineage>
</organism>
<evidence type="ECO:0000313" key="3">
    <source>
        <dbReference type="EMBL" id="CDW76821.1"/>
    </source>
</evidence>
<evidence type="ECO:0000313" key="4">
    <source>
        <dbReference type="Proteomes" id="UP000039865"/>
    </source>
</evidence>
<name>A0A078A7Q8_STYLE</name>
<dbReference type="Pfam" id="PF00620">
    <property type="entry name" value="RhoGAP"/>
    <property type="match status" value="1"/>
</dbReference>
<feature type="domain" description="Rho-GAP" evidence="2">
    <location>
        <begin position="267"/>
        <end position="467"/>
    </location>
</feature>
<dbReference type="EMBL" id="CCKQ01005574">
    <property type="protein sequence ID" value="CDW76821.1"/>
    <property type="molecule type" value="Genomic_DNA"/>
</dbReference>
<reference evidence="3 4" key="1">
    <citation type="submission" date="2014-06" db="EMBL/GenBank/DDBJ databases">
        <authorList>
            <person name="Swart Estienne"/>
        </authorList>
    </citation>
    <scope>NUCLEOTIDE SEQUENCE [LARGE SCALE GENOMIC DNA]</scope>
    <source>
        <strain evidence="3 4">130c</strain>
    </source>
</reference>
<proteinExistence type="predicted"/>
<dbReference type="GO" id="GO:0005737">
    <property type="term" value="C:cytoplasm"/>
    <property type="evidence" value="ECO:0007669"/>
    <property type="project" value="TreeGrafter"/>
</dbReference>
<dbReference type="InterPro" id="IPR008936">
    <property type="entry name" value="Rho_GTPase_activation_prot"/>
</dbReference>
<dbReference type="PANTHER" id="PTHR45808:SF2">
    <property type="entry name" value="RHO GTPASE-ACTIVATING PROTEIN 68F"/>
    <property type="match status" value="1"/>
</dbReference>
<dbReference type="Gene3D" id="1.10.555.10">
    <property type="entry name" value="Rho GTPase activation protein"/>
    <property type="match status" value="1"/>
</dbReference>
<evidence type="ECO:0000259" key="2">
    <source>
        <dbReference type="PROSITE" id="PS50238"/>
    </source>
</evidence>
<dbReference type="AlphaFoldDB" id="A0A078A7Q8"/>
<evidence type="ECO:0000256" key="1">
    <source>
        <dbReference type="SAM" id="MobiDB-lite"/>
    </source>
</evidence>
<sequence length="505" mass="58796">MEQQFFDPILTLIDEVDSKLEEEHKCISISETKDSSMVVHITVEQNKQLYRNLSEKSKRTDDLSRSIVDRRIEAYQHLISKGALANLGILYIFIIELGANKDGVYYLVVYGSAYCKVQDANEKMRLTESFRTVVLSCWSLIYIHSGLGAFQKGALKTFKELYLDMDQEHKNKILGIYVIQPSKICDFVEYLRQNELDKSMYIKFIQQLPPSVSQIFQSELISQQKDYPELIQLTNSIINPNVDFQSPEFLKKYAQGPNELSTQSSNESLSSINNTHDVIGKNLSNIPQVFVQIYNYFDQDETRFKTKDLFKKQDIESLRLVDNLEQHISIGDYQYLNQMGDPTIVGCYFKSVLKYMEEPLCTYKGYKKFKKICERLYLDSIDKIIKHIQQVISEMEPVYQQTWKFILHFFFVITEHQASNKMNIKNLATIFSDIIFRQNELSSNDMVMWRVFTDLLCFMIRENHKIFRNSKQRKISLVSPEKSSSSVTIQSDDILSSQSSLPPGQ</sequence>
<gene>
    <name evidence="3" type="primary">Contig772.g841</name>
    <name evidence="3" type="ORF">STYLEM_5784</name>
</gene>
<keyword evidence="4" id="KW-1185">Reference proteome</keyword>
<dbReference type="Proteomes" id="UP000039865">
    <property type="component" value="Unassembled WGS sequence"/>
</dbReference>
<accession>A0A078A7Q8</accession>
<feature type="region of interest" description="Disordered" evidence="1">
    <location>
        <begin position="480"/>
        <end position="505"/>
    </location>
</feature>
<dbReference type="PROSITE" id="PS50238">
    <property type="entry name" value="RHOGAP"/>
    <property type="match status" value="1"/>
</dbReference>
<protein>
    <submittedName>
        <fullName evidence="3">Rho gtpase-activating protein 1-like isoform 2</fullName>
    </submittedName>
</protein>
<dbReference type="InterPro" id="IPR000198">
    <property type="entry name" value="RhoGAP_dom"/>
</dbReference>
<dbReference type="GO" id="GO:0007264">
    <property type="term" value="P:small GTPase-mediated signal transduction"/>
    <property type="evidence" value="ECO:0007669"/>
    <property type="project" value="TreeGrafter"/>
</dbReference>
<dbReference type="PANTHER" id="PTHR45808">
    <property type="entry name" value="RHO GTPASE-ACTIVATING PROTEIN 68F"/>
    <property type="match status" value="1"/>
</dbReference>